<organism evidence="3 4">
    <name type="scientific">Periconia digitata</name>
    <dbReference type="NCBI Taxonomy" id="1303443"/>
    <lineage>
        <taxon>Eukaryota</taxon>
        <taxon>Fungi</taxon>
        <taxon>Dikarya</taxon>
        <taxon>Ascomycota</taxon>
        <taxon>Pezizomycotina</taxon>
        <taxon>Dothideomycetes</taxon>
        <taxon>Pleosporomycetidae</taxon>
        <taxon>Pleosporales</taxon>
        <taxon>Massarineae</taxon>
        <taxon>Periconiaceae</taxon>
        <taxon>Periconia</taxon>
    </lineage>
</organism>
<protein>
    <recommendedName>
        <fullName evidence="5">Heterokaryon incompatibility domain-containing protein</fullName>
    </recommendedName>
</protein>
<dbReference type="AlphaFoldDB" id="A0A9W4U183"/>
<evidence type="ECO:0008006" key="5">
    <source>
        <dbReference type="Google" id="ProtNLM"/>
    </source>
</evidence>
<gene>
    <name evidence="3" type="ORF">PDIGIT_LOCUS571</name>
</gene>
<evidence type="ECO:0000259" key="2">
    <source>
        <dbReference type="Pfam" id="PF26640"/>
    </source>
</evidence>
<feature type="domain" description="Heterokaryon incompatibility" evidence="1">
    <location>
        <begin position="22"/>
        <end position="118"/>
    </location>
</feature>
<evidence type="ECO:0000259" key="1">
    <source>
        <dbReference type="Pfam" id="PF06985"/>
    </source>
</evidence>
<dbReference type="OrthoDB" id="674604at2759"/>
<proteinExistence type="predicted"/>
<accession>A0A9W4U183</accession>
<dbReference type="InterPro" id="IPR010730">
    <property type="entry name" value="HET"/>
</dbReference>
<dbReference type="Proteomes" id="UP001152607">
    <property type="component" value="Unassembled WGS sequence"/>
</dbReference>
<comment type="caution">
    <text evidence="3">The sequence shown here is derived from an EMBL/GenBank/DDBJ whole genome shotgun (WGS) entry which is preliminary data.</text>
</comment>
<dbReference type="InterPro" id="IPR058525">
    <property type="entry name" value="DUF8212"/>
</dbReference>
<dbReference type="Pfam" id="PF26640">
    <property type="entry name" value="DUF8212"/>
    <property type="match status" value="1"/>
</dbReference>
<keyword evidence="4" id="KW-1185">Reference proteome</keyword>
<dbReference type="PANTHER" id="PTHR10622">
    <property type="entry name" value="HET DOMAIN-CONTAINING PROTEIN"/>
    <property type="match status" value="1"/>
</dbReference>
<sequence length="624" mass="70490">MRLLHTQNQVFASFDGESVPPYAILSHTWGSEEVTYQDMVAWISREEKCSIHQKRGFFKIERACHQAFHDGLEWVWIDTCNIDKSSSSELSEAINSMFQWYRNAAVCYVYLEDIKYDDLEPSEGVARYKLEVLRSARWFSRGWTLQELIASEKINFFCTVPENTQWWFIGSKETESKYLAAITGIDRAVLEDPDLLPTVSVARRMSWAARRQTTRPEDIAYCLLGVFQVNMPLLYGEGANAFIRLQEEILKDSEDESLFAWTEPEASINRQQNDGILATHPRAFSESSQIVPYASKLEPYAMTNRGLRIESRFIPFIDSNSSYRQSISCILHCRYESTFESSISIAIEMDTSTGRYRRSRDRNLRTLRTISNDIAKIASTRTIYIHKCGPFRTRALRQCHISNYPTSNGFKLEAAIASQIEHAIPIGGLLLNGTPEYAPGKVKIPWSLKHRALIAPATTHGYFSALWFSRASSGDRRSNSEGFIALMILPNKVEDFDTAPPPGVFLTPLMKTPNRSELHLPLETGFKKIESCESTLDLGDGIVVASLTLEDQFGDDTFVLDIVFKHTASHATAEPQSLKVVPPPEIKVFDSQNQDITLFGHENLGVSGSSQTPQSCGLLRLPTD</sequence>
<dbReference type="EMBL" id="CAOQHR010000001">
    <property type="protein sequence ID" value="CAI6240642.1"/>
    <property type="molecule type" value="Genomic_DNA"/>
</dbReference>
<dbReference type="PANTHER" id="PTHR10622:SF10">
    <property type="entry name" value="HET DOMAIN-CONTAINING PROTEIN"/>
    <property type="match status" value="1"/>
</dbReference>
<dbReference type="Pfam" id="PF06985">
    <property type="entry name" value="HET"/>
    <property type="match status" value="1"/>
</dbReference>
<feature type="domain" description="DUF8212" evidence="2">
    <location>
        <begin position="240"/>
        <end position="273"/>
    </location>
</feature>
<evidence type="ECO:0000313" key="3">
    <source>
        <dbReference type="EMBL" id="CAI6240642.1"/>
    </source>
</evidence>
<evidence type="ECO:0000313" key="4">
    <source>
        <dbReference type="Proteomes" id="UP001152607"/>
    </source>
</evidence>
<name>A0A9W4U183_9PLEO</name>
<reference evidence="3" key="1">
    <citation type="submission" date="2023-01" db="EMBL/GenBank/DDBJ databases">
        <authorList>
            <person name="Van Ghelder C."/>
            <person name="Rancurel C."/>
        </authorList>
    </citation>
    <scope>NUCLEOTIDE SEQUENCE</scope>
    <source>
        <strain evidence="3">CNCM I-4278</strain>
    </source>
</reference>